<evidence type="ECO:0000259" key="6">
    <source>
        <dbReference type="Pfam" id="PF13505"/>
    </source>
</evidence>
<dbReference type="EMBL" id="NSLI01000004">
    <property type="protein sequence ID" value="PAX07109.1"/>
    <property type="molecule type" value="Genomic_DNA"/>
</dbReference>
<dbReference type="NCBIfam" id="TIGR01414">
    <property type="entry name" value="autotrans_barl"/>
    <property type="match status" value="1"/>
</dbReference>
<name>A0A2A2SCY2_9SPHN</name>
<dbReference type="Pfam" id="PF13505">
    <property type="entry name" value="OMP_b-brl"/>
    <property type="match status" value="1"/>
</dbReference>
<feature type="domain" description="Outer membrane protein beta-barrel" evidence="6">
    <location>
        <begin position="6"/>
        <end position="193"/>
    </location>
</feature>
<proteinExistence type="inferred from homology"/>
<comment type="caution">
    <text evidence="7">The sequence shown here is derived from an EMBL/GenBank/DDBJ whole genome shotgun (WGS) entry which is preliminary data.</text>
</comment>
<dbReference type="PANTHER" id="PTHR34001">
    <property type="entry name" value="BLL7405 PROTEIN"/>
    <property type="match status" value="1"/>
</dbReference>
<keyword evidence="8" id="KW-1185">Reference proteome</keyword>
<dbReference type="InterPro" id="IPR011250">
    <property type="entry name" value="OMP/PagP_B-barrel"/>
</dbReference>
<dbReference type="RefSeq" id="WP_095998933.1">
    <property type="nucleotide sequence ID" value="NZ_NSLI01000004.1"/>
</dbReference>
<dbReference type="OrthoDB" id="8222426at2"/>
<keyword evidence="2 5" id="KW-0732">Signal</keyword>
<evidence type="ECO:0000313" key="8">
    <source>
        <dbReference type="Proteomes" id="UP000218151"/>
    </source>
</evidence>
<dbReference type="AlphaFoldDB" id="A0A2A2SCY2"/>
<gene>
    <name evidence="7" type="ORF">CKY28_13770</name>
</gene>
<dbReference type="InterPro" id="IPR051692">
    <property type="entry name" value="OMP-like"/>
</dbReference>
<dbReference type="PANTHER" id="PTHR34001:SF3">
    <property type="entry name" value="BLL7405 PROTEIN"/>
    <property type="match status" value="1"/>
</dbReference>
<keyword evidence="3" id="KW-0472">Membrane</keyword>
<feature type="chain" id="PRO_5012155224" evidence="5">
    <location>
        <begin position="21"/>
        <end position="193"/>
    </location>
</feature>
<evidence type="ECO:0000256" key="2">
    <source>
        <dbReference type="ARBA" id="ARBA00022729"/>
    </source>
</evidence>
<feature type="signal peptide" evidence="5">
    <location>
        <begin position="1"/>
        <end position="20"/>
    </location>
</feature>
<accession>A0A2A2SCY2</accession>
<evidence type="ECO:0000256" key="5">
    <source>
        <dbReference type="SAM" id="SignalP"/>
    </source>
</evidence>
<comment type="similarity">
    <text evidence="4">Belongs to the Omp25/RopB family.</text>
</comment>
<dbReference type="Proteomes" id="UP000218151">
    <property type="component" value="Unassembled WGS sequence"/>
</dbReference>
<evidence type="ECO:0000313" key="7">
    <source>
        <dbReference type="EMBL" id="PAX07109.1"/>
    </source>
</evidence>
<reference evidence="8" key="1">
    <citation type="submission" date="2017-09" db="EMBL/GenBank/DDBJ databases">
        <authorList>
            <person name="Feng G."/>
            <person name="Zhu H."/>
        </authorList>
    </citation>
    <scope>NUCLEOTIDE SEQUENCE [LARGE SCALE GENOMIC DNA]</scope>
    <source>
        <strain evidence="8">1PNM-20</strain>
    </source>
</reference>
<dbReference type="GO" id="GO:0019867">
    <property type="term" value="C:outer membrane"/>
    <property type="evidence" value="ECO:0007669"/>
    <property type="project" value="InterPro"/>
</dbReference>
<evidence type="ECO:0000256" key="1">
    <source>
        <dbReference type="ARBA" id="ARBA00004370"/>
    </source>
</evidence>
<comment type="subcellular location">
    <subcellularLocation>
        <location evidence="1">Membrane</location>
    </subcellularLocation>
</comment>
<evidence type="ECO:0000256" key="4">
    <source>
        <dbReference type="ARBA" id="ARBA00038306"/>
    </source>
</evidence>
<evidence type="ECO:0000256" key="3">
    <source>
        <dbReference type="ARBA" id="ARBA00023136"/>
    </source>
</evidence>
<sequence length="193" mass="20445">MRFTTIALAAATLAATPAAAQDFTGPRLEANIGYDRLDADTGVAGAPDHAEGLRLGAAVGYDVALGPNFTIGAEAGIGWSLDDRERAAVGTSRVGIDSGRDIDVSLRLGARVAPRTLLYAKAGWANTRFEGEVRNASGALVSRVRGDEDGYRLGAGVEQALGRRLFVKGEYRYTNYGDDLERHQALVGFGVRF</sequence>
<organism evidence="7 8">
    <name type="scientific">Sphingomonas lenta</name>
    <dbReference type="NCBI Taxonomy" id="1141887"/>
    <lineage>
        <taxon>Bacteria</taxon>
        <taxon>Pseudomonadati</taxon>
        <taxon>Pseudomonadota</taxon>
        <taxon>Alphaproteobacteria</taxon>
        <taxon>Sphingomonadales</taxon>
        <taxon>Sphingomonadaceae</taxon>
        <taxon>Sphingomonas</taxon>
    </lineage>
</organism>
<dbReference type="InterPro" id="IPR027385">
    <property type="entry name" value="Beta-barrel_OMP"/>
</dbReference>
<dbReference type="Gene3D" id="2.40.160.20">
    <property type="match status" value="1"/>
</dbReference>
<dbReference type="SUPFAM" id="SSF56925">
    <property type="entry name" value="OMPA-like"/>
    <property type="match status" value="1"/>
</dbReference>
<protein>
    <submittedName>
        <fullName evidence="7">Opacity protein</fullName>
    </submittedName>
</protein>
<dbReference type="InterPro" id="IPR006315">
    <property type="entry name" value="OM_autotransptr_brl_dom"/>
</dbReference>